<feature type="transmembrane region" description="Helical" evidence="1">
    <location>
        <begin position="79"/>
        <end position="96"/>
    </location>
</feature>
<feature type="transmembrane region" description="Helical" evidence="1">
    <location>
        <begin position="15"/>
        <end position="36"/>
    </location>
</feature>
<dbReference type="OrthoDB" id="9813172at2"/>
<evidence type="ECO:0000313" key="3">
    <source>
        <dbReference type="Proteomes" id="UP000183988"/>
    </source>
</evidence>
<dbReference type="InterPro" id="IPR011737">
    <property type="entry name" value="CHP02206_TP0381"/>
</dbReference>
<keyword evidence="1" id="KW-1133">Transmembrane helix</keyword>
<protein>
    <submittedName>
        <fullName evidence="2">Conserved hypothetical integral membrane protein TIGR02206</fullName>
    </submittedName>
</protein>
<dbReference type="Pfam" id="PF14808">
    <property type="entry name" value="TMEM164"/>
    <property type="match status" value="1"/>
</dbReference>
<name>A0A1M5E329_9BACI</name>
<keyword evidence="3" id="KW-1185">Reference proteome</keyword>
<evidence type="ECO:0000313" key="2">
    <source>
        <dbReference type="EMBL" id="SHF73585.1"/>
    </source>
</evidence>
<proteinExistence type="predicted"/>
<dbReference type="NCBIfam" id="TIGR02206">
    <property type="entry name" value="intg_mem_TP0381"/>
    <property type="match status" value="1"/>
</dbReference>
<feature type="transmembrane region" description="Helical" evidence="1">
    <location>
        <begin position="166"/>
        <end position="189"/>
    </location>
</feature>
<dbReference type="RefSeq" id="WP_072888195.1">
    <property type="nucleotide sequence ID" value="NZ_FQVW01000003.1"/>
</dbReference>
<keyword evidence="1" id="KW-0472">Membrane</keyword>
<feature type="transmembrane region" description="Helical" evidence="1">
    <location>
        <begin position="133"/>
        <end position="154"/>
    </location>
</feature>
<dbReference type="Proteomes" id="UP000183988">
    <property type="component" value="Unassembled WGS sequence"/>
</dbReference>
<dbReference type="EMBL" id="FQVW01000003">
    <property type="protein sequence ID" value="SHF73585.1"/>
    <property type="molecule type" value="Genomic_DNA"/>
</dbReference>
<feature type="transmembrane region" description="Helical" evidence="1">
    <location>
        <begin position="48"/>
        <end position="67"/>
    </location>
</feature>
<dbReference type="STRING" id="930117.SAMN05216225_1003113"/>
<feature type="transmembrane region" description="Helical" evidence="1">
    <location>
        <begin position="209"/>
        <end position="233"/>
    </location>
</feature>
<feature type="transmembrane region" description="Helical" evidence="1">
    <location>
        <begin position="103"/>
        <end position="121"/>
    </location>
</feature>
<reference evidence="2 3" key="1">
    <citation type="submission" date="2016-11" db="EMBL/GenBank/DDBJ databases">
        <authorList>
            <person name="Jaros S."/>
            <person name="Januszkiewicz K."/>
            <person name="Wedrychowicz H."/>
        </authorList>
    </citation>
    <scope>NUCLEOTIDE SEQUENCE [LARGE SCALE GENOMIC DNA]</scope>
    <source>
        <strain evidence="2 3">IBRC-M 10683</strain>
    </source>
</reference>
<dbReference type="AlphaFoldDB" id="A0A1M5E329"/>
<accession>A0A1M5E329</accession>
<gene>
    <name evidence="2" type="ORF">SAMN05216225_1003113</name>
</gene>
<evidence type="ECO:0000256" key="1">
    <source>
        <dbReference type="SAM" id="Phobius"/>
    </source>
</evidence>
<organism evidence="2 3">
    <name type="scientific">Ornithinibacillus halophilus</name>
    <dbReference type="NCBI Taxonomy" id="930117"/>
    <lineage>
        <taxon>Bacteria</taxon>
        <taxon>Bacillati</taxon>
        <taxon>Bacillota</taxon>
        <taxon>Bacilli</taxon>
        <taxon>Bacillales</taxon>
        <taxon>Bacillaceae</taxon>
        <taxon>Ornithinibacillus</taxon>
    </lineage>
</organism>
<sequence>MGNWFEDTAENSFEFLGPIHIFIILLYFIGAITIIIFNKKLTSKSNYFIRWLFFSILFLSEFSYQIWGLANGMWNQREFLPFQLCSIAGIITLFALSTQNTRLIQLVFFIGIVPSLLAVITPELFHGFPHFRFWQFFIHHLILSWACIFLLCVNQIDVSWRIMLRNYIYLLLYAALVGFVLNPLFNANFLFLARTSTSNTPLNFLGEGILYYINLCSIGLISFVLLVFIYKVLKKQELI</sequence>
<keyword evidence="1" id="KW-0812">Transmembrane</keyword>